<dbReference type="EMBL" id="CACRZD030000004">
    <property type="protein sequence ID" value="CAA6658803.1"/>
    <property type="molecule type" value="Genomic_DNA"/>
</dbReference>
<evidence type="ECO:0000313" key="1">
    <source>
        <dbReference type="EMBL" id="CAA2619077.1"/>
    </source>
</evidence>
<gene>
    <name evidence="1" type="ORF">SI7747_04005244</name>
</gene>
<sequence>MDFILGLPHTTRRHNSIMVVVDRFSKMTHFVPYSKTSNASKVASLYFREIVRLHGLPKSIVLYRDLRTKLKFSTTYHPQIDGQTKVINCSLGNLLRSLVDESLTTWDLIIPRTEFTYNSLTNHTTSMSTFEIAHSLTPCKSLDLVPLDPHVRVFEDGVAFA</sequence>
<dbReference type="Gene3D" id="3.30.420.10">
    <property type="entry name" value="Ribonuclease H-like superfamily/Ribonuclease H"/>
    <property type="match status" value="1"/>
</dbReference>
<dbReference type="PANTHER" id="PTHR35046:SF26">
    <property type="entry name" value="RNA-DIRECTED DNA POLYMERASE"/>
    <property type="match status" value="1"/>
</dbReference>
<dbReference type="InterPro" id="IPR012337">
    <property type="entry name" value="RNaseH-like_sf"/>
</dbReference>
<dbReference type="InterPro" id="IPR036397">
    <property type="entry name" value="RNaseH_sf"/>
</dbReference>
<reference evidence="1 2" key="1">
    <citation type="submission" date="2019-12" db="EMBL/GenBank/DDBJ databases">
        <authorList>
            <person name="Scholz U."/>
            <person name="Mascher M."/>
            <person name="Fiebig A."/>
        </authorList>
    </citation>
    <scope>NUCLEOTIDE SEQUENCE</scope>
</reference>
<dbReference type="Proteomes" id="UP001189122">
    <property type="component" value="Unassembled WGS sequence"/>
</dbReference>
<protein>
    <submittedName>
        <fullName evidence="1">Uncharacterized protein</fullName>
    </submittedName>
</protein>
<name>A0A7I8IMM9_SPIIN</name>
<dbReference type="AlphaFoldDB" id="A0A7I8IMM9"/>
<keyword evidence="2" id="KW-1185">Reference proteome</keyword>
<dbReference type="EMBL" id="LR743591">
    <property type="protein sequence ID" value="CAA2619077.1"/>
    <property type="molecule type" value="Genomic_DNA"/>
</dbReference>
<organism evidence="1">
    <name type="scientific">Spirodela intermedia</name>
    <name type="common">Intermediate duckweed</name>
    <dbReference type="NCBI Taxonomy" id="51605"/>
    <lineage>
        <taxon>Eukaryota</taxon>
        <taxon>Viridiplantae</taxon>
        <taxon>Streptophyta</taxon>
        <taxon>Embryophyta</taxon>
        <taxon>Tracheophyta</taxon>
        <taxon>Spermatophyta</taxon>
        <taxon>Magnoliopsida</taxon>
        <taxon>Liliopsida</taxon>
        <taxon>Araceae</taxon>
        <taxon>Lemnoideae</taxon>
        <taxon>Spirodela</taxon>
    </lineage>
</organism>
<dbReference type="SUPFAM" id="SSF53098">
    <property type="entry name" value="Ribonuclease H-like"/>
    <property type="match status" value="1"/>
</dbReference>
<accession>A0A7I8IMM9</accession>
<dbReference type="GO" id="GO:0003676">
    <property type="term" value="F:nucleic acid binding"/>
    <property type="evidence" value="ECO:0007669"/>
    <property type="project" value="InterPro"/>
</dbReference>
<proteinExistence type="predicted"/>
<dbReference type="PANTHER" id="PTHR35046">
    <property type="entry name" value="ZINC KNUCKLE (CCHC-TYPE) FAMILY PROTEIN"/>
    <property type="match status" value="1"/>
</dbReference>
<evidence type="ECO:0000313" key="2">
    <source>
        <dbReference type="Proteomes" id="UP001189122"/>
    </source>
</evidence>